<feature type="domain" description="2Fe-2S ferredoxin-type" evidence="6">
    <location>
        <begin position="295"/>
        <end position="390"/>
    </location>
</feature>
<dbReference type="GO" id="GO:0051536">
    <property type="term" value="F:iron-sulfur cluster binding"/>
    <property type="evidence" value="ECO:0007669"/>
    <property type="project" value="InterPro"/>
</dbReference>
<feature type="transmembrane region" description="Helical" evidence="4">
    <location>
        <begin position="179"/>
        <end position="197"/>
    </location>
</feature>
<dbReference type="GO" id="GO:0035556">
    <property type="term" value="P:intracellular signal transduction"/>
    <property type="evidence" value="ECO:0007669"/>
    <property type="project" value="InterPro"/>
</dbReference>
<dbReference type="OrthoDB" id="341967at2"/>
<dbReference type="CDD" id="cd07302">
    <property type="entry name" value="CHD"/>
    <property type="match status" value="1"/>
</dbReference>
<evidence type="ECO:0000256" key="3">
    <source>
        <dbReference type="ARBA" id="ARBA00023136"/>
    </source>
</evidence>
<keyword evidence="2" id="KW-1003">Cell membrane</keyword>
<feature type="transmembrane region" description="Helical" evidence="4">
    <location>
        <begin position="127"/>
        <end position="147"/>
    </location>
</feature>
<dbReference type="InterPro" id="IPR029787">
    <property type="entry name" value="Nucleotide_cyclase"/>
</dbReference>
<reference evidence="7 8" key="1">
    <citation type="submission" date="2018-03" db="EMBL/GenBank/DDBJ databases">
        <title>The draft genome of Mesorhizobium sp. 6GN-30.</title>
        <authorList>
            <person name="Liu L."/>
            <person name="Li L."/>
            <person name="Wang T."/>
            <person name="Zhang X."/>
            <person name="Liang L."/>
        </authorList>
    </citation>
    <scope>NUCLEOTIDE SEQUENCE [LARGE SCALE GENOMIC DNA]</scope>
    <source>
        <strain evidence="7 8">6GN30</strain>
    </source>
</reference>
<sequence>MRLPGPQGGGSAGGSAPPLRWTGSLHVSAPGTASSTRERASSQRGFLRTLRLWSGLVLFFYATMHFLNHAFGIRSLEAMERAGKVLLDPWQSVPGLVLLYGAMIVHAGLGLRALYRRRHLRIPATDAVQIALGLAIPLLLMAHAAAIRTAEIVYGAQIDFDRVVYQLWVASEFGLPRQLLLMLVVWVHGCIGVRAWLRSKSWYPRAVPLLAALATLVPALALLGFVNAGLDMRELAAAGGMALPPGVSDPPGSPQAAATAAVNRAVDWMTVAYVALVAGVFAARAIRDWHAARFRAVRLTYPGGRVVTVPVGFSVLEASRWAGIPHASVCGGRGRCSTCRVDVVAGGDTLSPPTPEEARLLSRIGAPSSVRLACQIRPESDVAVVPLVHSAAPARPREGGLGGGAGGRRETEVAALFVDLRQSTQLADDRLPYDTLFIVERYIKTVAAAVRDCGGHVINIAGDGVMSVFGTDGPAHNAARDAFRAALKLWEDIDALSDDLRMELSEPLRVGIGLHVGVAVVGIEWAGGLEGTPFLGDTGNVAARLEAQTKRLDATLVASKEAVLLVADDGDLPDFSAVMLPGKQEPVEAASFRESGELRALLKERAAVG</sequence>
<protein>
    <submittedName>
        <fullName evidence="7">Adenylate/guanylate cyclase domain-containing protein</fullName>
    </submittedName>
</protein>
<comment type="subcellular location">
    <subcellularLocation>
        <location evidence="1">Cell membrane</location>
        <topology evidence="1">Multi-pass membrane protein</topology>
    </subcellularLocation>
</comment>
<evidence type="ECO:0000313" key="8">
    <source>
        <dbReference type="Proteomes" id="UP000241229"/>
    </source>
</evidence>
<dbReference type="GO" id="GO:0004016">
    <property type="term" value="F:adenylate cyclase activity"/>
    <property type="evidence" value="ECO:0007669"/>
    <property type="project" value="UniProtKB-ARBA"/>
</dbReference>
<evidence type="ECO:0000259" key="6">
    <source>
        <dbReference type="PROSITE" id="PS51085"/>
    </source>
</evidence>
<feature type="transmembrane region" description="Helical" evidence="4">
    <location>
        <begin position="209"/>
        <end position="230"/>
    </location>
</feature>
<evidence type="ECO:0000256" key="1">
    <source>
        <dbReference type="ARBA" id="ARBA00004651"/>
    </source>
</evidence>
<dbReference type="InterPro" id="IPR034804">
    <property type="entry name" value="SQR/QFR_C/D"/>
</dbReference>
<dbReference type="InterPro" id="IPR012675">
    <property type="entry name" value="Beta-grasp_dom_sf"/>
</dbReference>
<evidence type="ECO:0000256" key="2">
    <source>
        <dbReference type="ARBA" id="ARBA00022475"/>
    </source>
</evidence>
<dbReference type="PANTHER" id="PTHR43081:SF17">
    <property type="entry name" value="BLL5647 PROTEIN"/>
    <property type="match status" value="1"/>
</dbReference>
<dbReference type="GO" id="GO:0005886">
    <property type="term" value="C:plasma membrane"/>
    <property type="evidence" value="ECO:0007669"/>
    <property type="project" value="UniProtKB-SubCell"/>
</dbReference>
<keyword evidence="8" id="KW-1185">Reference proteome</keyword>
<comment type="caution">
    <text evidence="7">The sequence shown here is derived from an EMBL/GenBank/DDBJ whole genome shotgun (WGS) entry which is preliminary data.</text>
</comment>
<dbReference type="Pfam" id="PF00211">
    <property type="entry name" value="Guanylate_cyc"/>
    <property type="match status" value="1"/>
</dbReference>
<feature type="transmembrane region" description="Helical" evidence="4">
    <location>
        <begin position="52"/>
        <end position="73"/>
    </location>
</feature>
<dbReference type="Gene3D" id="3.10.20.30">
    <property type="match status" value="1"/>
</dbReference>
<name>A0A2P7RQW2_9HYPH</name>
<dbReference type="SUPFAM" id="SSF54292">
    <property type="entry name" value="2Fe-2S ferredoxin-like"/>
    <property type="match status" value="1"/>
</dbReference>
<dbReference type="EMBL" id="PXYK01000037">
    <property type="protein sequence ID" value="PSJ52604.1"/>
    <property type="molecule type" value="Genomic_DNA"/>
</dbReference>
<dbReference type="SMART" id="SM00044">
    <property type="entry name" value="CYCc"/>
    <property type="match status" value="1"/>
</dbReference>
<dbReference type="InterPro" id="IPR050697">
    <property type="entry name" value="Adenylyl/Guanylyl_Cyclase_3/4"/>
</dbReference>
<dbReference type="InterPro" id="IPR001041">
    <property type="entry name" value="2Fe-2S_ferredoxin-type"/>
</dbReference>
<dbReference type="PROSITE" id="PS50125">
    <property type="entry name" value="GUANYLATE_CYCLASE_2"/>
    <property type="match status" value="1"/>
</dbReference>
<dbReference type="InterPro" id="IPR001054">
    <property type="entry name" value="A/G_cyclase"/>
</dbReference>
<dbReference type="SUPFAM" id="SSF81343">
    <property type="entry name" value="Fumarate reductase respiratory complex transmembrane subunits"/>
    <property type="match status" value="1"/>
</dbReference>
<dbReference type="SUPFAM" id="SSF55073">
    <property type="entry name" value="Nucleotide cyclase"/>
    <property type="match status" value="1"/>
</dbReference>
<dbReference type="Pfam" id="PF00111">
    <property type="entry name" value="Fer2"/>
    <property type="match status" value="1"/>
</dbReference>
<keyword evidence="4" id="KW-1133">Transmembrane helix</keyword>
<dbReference type="GO" id="GO:0006171">
    <property type="term" value="P:cAMP biosynthetic process"/>
    <property type="evidence" value="ECO:0007669"/>
    <property type="project" value="TreeGrafter"/>
</dbReference>
<keyword evidence="4" id="KW-0812">Transmembrane</keyword>
<evidence type="ECO:0000256" key="4">
    <source>
        <dbReference type="SAM" id="Phobius"/>
    </source>
</evidence>
<proteinExistence type="predicted"/>
<accession>A0A2P7RQW2</accession>
<feature type="transmembrane region" description="Helical" evidence="4">
    <location>
        <begin position="93"/>
        <end position="115"/>
    </location>
</feature>
<dbReference type="CDD" id="cd00207">
    <property type="entry name" value="fer2"/>
    <property type="match status" value="1"/>
</dbReference>
<dbReference type="AlphaFoldDB" id="A0A2P7RQW2"/>
<evidence type="ECO:0000259" key="5">
    <source>
        <dbReference type="PROSITE" id="PS50125"/>
    </source>
</evidence>
<dbReference type="Proteomes" id="UP000241229">
    <property type="component" value="Unassembled WGS sequence"/>
</dbReference>
<dbReference type="Gene3D" id="3.30.70.1230">
    <property type="entry name" value="Nucleotide cyclase"/>
    <property type="match status" value="1"/>
</dbReference>
<dbReference type="InterPro" id="IPR036010">
    <property type="entry name" value="2Fe-2S_ferredoxin-like_sf"/>
</dbReference>
<feature type="domain" description="Guanylate cyclase" evidence="5">
    <location>
        <begin position="414"/>
        <end position="546"/>
    </location>
</feature>
<keyword evidence="3 4" id="KW-0472">Membrane</keyword>
<organism evidence="7 8">
    <name type="scientific">Kumtagia ephedrae</name>
    <dbReference type="NCBI Taxonomy" id="2116701"/>
    <lineage>
        <taxon>Bacteria</taxon>
        <taxon>Pseudomonadati</taxon>
        <taxon>Pseudomonadota</taxon>
        <taxon>Alphaproteobacteria</taxon>
        <taxon>Hyphomicrobiales</taxon>
        <taxon>Phyllobacteriaceae</taxon>
        <taxon>Kumtagia</taxon>
    </lineage>
</organism>
<dbReference type="PANTHER" id="PTHR43081">
    <property type="entry name" value="ADENYLATE CYCLASE, TERMINAL-DIFFERENTIATION SPECIFIC-RELATED"/>
    <property type="match status" value="1"/>
</dbReference>
<evidence type="ECO:0000313" key="7">
    <source>
        <dbReference type="EMBL" id="PSJ52604.1"/>
    </source>
</evidence>
<gene>
    <name evidence="7" type="ORF">C7I84_26545</name>
</gene>
<dbReference type="PROSITE" id="PS51085">
    <property type="entry name" value="2FE2S_FER_2"/>
    <property type="match status" value="1"/>
</dbReference>